<reference evidence="2" key="2">
    <citation type="journal article" date="2017" name="Nat. Plants">
        <title>The Aegilops tauschii genome reveals multiple impacts of transposons.</title>
        <authorList>
            <person name="Zhao G."/>
            <person name="Zou C."/>
            <person name="Li K."/>
            <person name="Wang K."/>
            <person name="Li T."/>
            <person name="Gao L."/>
            <person name="Zhang X."/>
            <person name="Wang H."/>
            <person name="Yang Z."/>
            <person name="Liu X."/>
            <person name="Jiang W."/>
            <person name="Mao L."/>
            <person name="Kong X."/>
            <person name="Jiao Y."/>
            <person name="Jia J."/>
        </authorList>
    </citation>
    <scope>NUCLEOTIDE SEQUENCE [LARGE SCALE GENOMIC DNA]</scope>
    <source>
        <strain evidence="2">cv. AL8/78</strain>
    </source>
</reference>
<accession>A0A452Z340</accession>
<evidence type="ECO:0000313" key="1">
    <source>
        <dbReference type="EnsemblPlants" id="AET1Gv20616800.9"/>
    </source>
</evidence>
<reference evidence="1" key="4">
    <citation type="submission" date="2019-03" db="UniProtKB">
        <authorList>
            <consortium name="EnsemblPlants"/>
        </authorList>
    </citation>
    <scope>IDENTIFICATION</scope>
</reference>
<dbReference type="EnsemblPlants" id="AET1Gv20616800.9">
    <property type="protein sequence ID" value="AET1Gv20616800.9"/>
    <property type="gene ID" value="AET1Gv20616800"/>
</dbReference>
<organism evidence="1 2">
    <name type="scientific">Aegilops tauschii subsp. strangulata</name>
    <name type="common">Goatgrass</name>
    <dbReference type="NCBI Taxonomy" id="200361"/>
    <lineage>
        <taxon>Eukaryota</taxon>
        <taxon>Viridiplantae</taxon>
        <taxon>Streptophyta</taxon>
        <taxon>Embryophyta</taxon>
        <taxon>Tracheophyta</taxon>
        <taxon>Spermatophyta</taxon>
        <taxon>Magnoliopsida</taxon>
        <taxon>Liliopsida</taxon>
        <taxon>Poales</taxon>
        <taxon>Poaceae</taxon>
        <taxon>BOP clade</taxon>
        <taxon>Pooideae</taxon>
        <taxon>Triticodae</taxon>
        <taxon>Triticeae</taxon>
        <taxon>Triticinae</taxon>
        <taxon>Aegilops</taxon>
    </lineage>
</organism>
<keyword evidence="2" id="KW-1185">Reference proteome</keyword>
<name>A0A452Z340_AEGTS</name>
<proteinExistence type="predicted"/>
<dbReference type="Proteomes" id="UP000015105">
    <property type="component" value="Chromosome 1D"/>
</dbReference>
<dbReference type="AlphaFoldDB" id="A0A452Z340"/>
<reference evidence="1" key="5">
    <citation type="journal article" date="2021" name="G3 (Bethesda)">
        <title>Aegilops tauschii genome assembly Aet v5.0 features greater sequence contiguity and improved annotation.</title>
        <authorList>
            <person name="Wang L."/>
            <person name="Zhu T."/>
            <person name="Rodriguez J.C."/>
            <person name="Deal K.R."/>
            <person name="Dubcovsky J."/>
            <person name="McGuire P.E."/>
            <person name="Lux T."/>
            <person name="Spannagl M."/>
            <person name="Mayer K.F.X."/>
            <person name="Baldrich P."/>
            <person name="Meyers B.C."/>
            <person name="Huo N."/>
            <person name="Gu Y.Q."/>
            <person name="Zhou H."/>
            <person name="Devos K.M."/>
            <person name="Bennetzen J.L."/>
            <person name="Unver T."/>
            <person name="Budak H."/>
            <person name="Gulick P.J."/>
            <person name="Galiba G."/>
            <person name="Kalapos B."/>
            <person name="Nelson D.R."/>
            <person name="Li P."/>
            <person name="You F.M."/>
            <person name="Luo M.C."/>
            <person name="Dvorak J."/>
        </authorList>
    </citation>
    <scope>NUCLEOTIDE SEQUENCE [LARGE SCALE GENOMIC DNA]</scope>
    <source>
        <strain evidence="1">cv. AL8/78</strain>
    </source>
</reference>
<protein>
    <submittedName>
        <fullName evidence="1">Uncharacterized protein</fullName>
    </submittedName>
</protein>
<evidence type="ECO:0000313" key="2">
    <source>
        <dbReference type="Proteomes" id="UP000015105"/>
    </source>
</evidence>
<sequence>MCHAWRFSGHRFALSYTFYPTNATFELPREYLICY</sequence>
<reference evidence="1" key="3">
    <citation type="journal article" date="2017" name="Nature">
        <title>Genome sequence of the progenitor of the wheat D genome Aegilops tauschii.</title>
        <authorList>
            <person name="Luo M.C."/>
            <person name="Gu Y.Q."/>
            <person name="Puiu D."/>
            <person name="Wang H."/>
            <person name="Twardziok S.O."/>
            <person name="Deal K.R."/>
            <person name="Huo N."/>
            <person name="Zhu T."/>
            <person name="Wang L."/>
            <person name="Wang Y."/>
            <person name="McGuire P.E."/>
            <person name="Liu S."/>
            <person name="Long H."/>
            <person name="Ramasamy R.K."/>
            <person name="Rodriguez J.C."/>
            <person name="Van S.L."/>
            <person name="Yuan L."/>
            <person name="Wang Z."/>
            <person name="Xia Z."/>
            <person name="Xiao L."/>
            <person name="Anderson O.D."/>
            <person name="Ouyang S."/>
            <person name="Liang Y."/>
            <person name="Zimin A.V."/>
            <person name="Pertea G."/>
            <person name="Qi P."/>
            <person name="Bennetzen J.L."/>
            <person name="Dai X."/>
            <person name="Dawson M.W."/>
            <person name="Muller H.G."/>
            <person name="Kugler K."/>
            <person name="Rivarola-Duarte L."/>
            <person name="Spannagl M."/>
            <person name="Mayer K.F.X."/>
            <person name="Lu F.H."/>
            <person name="Bevan M.W."/>
            <person name="Leroy P."/>
            <person name="Li P."/>
            <person name="You F.M."/>
            <person name="Sun Q."/>
            <person name="Liu Z."/>
            <person name="Lyons E."/>
            <person name="Wicker T."/>
            <person name="Salzberg S.L."/>
            <person name="Devos K.M."/>
            <person name="Dvorak J."/>
        </authorList>
    </citation>
    <scope>NUCLEOTIDE SEQUENCE [LARGE SCALE GENOMIC DNA]</scope>
    <source>
        <strain evidence="1">cv. AL8/78</strain>
    </source>
</reference>
<dbReference type="Gramene" id="AET1Gv20616800.9">
    <property type="protein sequence ID" value="AET1Gv20616800.9"/>
    <property type="gene ID" value="AET1Gv20616800"/>
</dbReference>
<reference evidence="2" key="1">
    <citation type="journal article" date="2014" name="Science">
        <title>Ancient hybridizations among the ancestral genomes of bread wheat.</title>
        <authorList>
            <consortium name="International Wheat Genome Sequencing Consortium,"/>
            <person name="Marcussen T."/>
            <person name="Sandve S.R."/>
            <person name="Heier L."/>
            <person name="Spannagl M."/>
            <person name="Pfeifer M."/>
            <person name="Jakobsen K.S."/>
            <person name="Wulff B.B."/>
            <person name="Steuernagel B."/>
            <person name="Mayer K.F."/>
            <person name="Olsen O.A."/>
        </authorList>
    </citation>
    <scope>NUCLEOTIDE SEQUENCE [LARGE SCALE GENOMIC DNA]</scope>
    <source>
        <strain evidence="2">cv. AL8/78</strain>
    </source>
</reference>